<evidence type="ECO:0000313" key="3">
    <source>
        <dbReference type="EMBL" id="RKO96314.1"/>
    </source>
</evidence>
<evidence type="ECO:0000256" key="2">
    <source>
        <dbReference type="SAM" id="SignalP"/>
    </source>
</evidence>
<organism evidence="3 4">
    <name type="scientific">Caulochytrium protostelioides</name>
    <dbReference type="NCBI Taxonomy" id="1555241"/>
    <lineage>
        <taxon>Eukaryota</taxon>
        <taxon>Fungi</taxon>
        <taxon>Fungi incertae sedis</taxon>
        <taxon>Chytridiomycota</taxon>
        <taxon>Chytridiomycota incertae sedis</taxon>
        <taxon>Chytridiomycetes</taxon>
        <taxon>Caulochytriales</taxon>
        <taxon>Caulochytriaceae</taxon>
        <taxon>Caulochytrium</taxon>
    </lineage>
</organism>
<keyword evidence="2" id="KW-0732">Signal</keyword>
<feature type="region of interest" description="Disordered" evidence="1">
    <location>
        <begin position="20"/>
        <end position="76"/>
    </location>
</feature>
<feature type="region of interest" description="Disordered" evidence="1">
    <location>
        <begin position="272"/>
        <end position="292"/>
    </location>
</feature>
<feature type="non-terminal residue" evidence="3">
    <location>
        <position position="410"/>
    </location>
</feature>
<feature type="chain" id="PRO_5020522771" evidence="2">
    <location>
        <begin position="17"/>
        <end position="410"/>
    </location>
</feature>
<accession>A0A4P9WT12</accession>
<dbReference type="AlphaFoldDB" id="A0A4P9WT12"/>
<feature type="compositionally biased region" description="Basic residues" evidence="1">
    <location>
        <begin position="27"/>
        <end position="38"/>
    </location>
</feature>
<feature type="signal peptide" evidence="2">
    <location>
        <begin position="1"/>
        <end position="16"/>
    </location>
</feature>
<sequence>MRLGAGVLLLLLGGHARPPGLVDPPHRGGHGRGARRRAVCGGARARARRAPARVHARRPAACRAAPDAPADQRGHGVRGVHPHLAAVEHACGARGAAAGRRGARGGRAVPPVGHGKLFYFYDGVLSDLGLSIKDVVLGEGADVVALTAPVSSAHGGPPHERVVLRRVLTGSLATSTRVVSLVTGAVSGDPGVGGVGGSVLPYSGRHGLQHQPGASYLLSLREYVVHIADTRGHPEAQVRYGQYTLVAASYDDGGQPLDMGVAMVPLHAAAAAADGNSGSGNGDDDDEDAAHPPWHVGFTPSPNGQLHLTLLAAPPTGRPDAVHAPWPRGPSPTFVLQFDSPVVNVLAPPERVQLTMQHSLDAASFTNGDPGGTDGLVVDPARHGWRSLLAHIGATLYLFTERTYGWVHPP</sequence>
<dbReference type="Proteomes" id="UP000268535">
    <property type="component" value="Unassembled WGS sequence"/>
</dbReference>
<proteinExistence type="predicted"/>
<name>A0A4P9WT12_9FUNG</name>
<gene>
    <name evidence="3" type="ORF">CAUPRSCDRAFT_11993</name>
</gene>
<dbReference type="EMBL" id="ML010088">
    <property type="protein sequence ID" value="RKO96314.1"/>
    <property type="molecule type" value="Genomic_DNA"/>
</dbReference>
<evidence type="ECO:0000256" key="1">
    <source>
        <dbReference type="SAM" id="MobiDB-lite"/>
    </source>
</evidence>
<reference evidence="4" key="1">
    <citation type="journal article" date="2018" name="Nat. Microbiol.">
        <title>Leveraging single-cell genomics to expand the fungal tree of life.</title>
        <authorList>
            <person name="Ahrendt S.R."/>
            <person name="Quandt C.A."/>
            <person name="Ciobanu D."/>
            <person name="Clum A."/>
            <person name="Salamov A."/>
            <person name="Andreopoulos B."/>
            <person name="Cheng J.F."/>
            <person name="Woyke T."/>
            <person name="Pelin A."/>
            <person name="Henrissat B."/>
            <person name="Reynolds N.K."/>
            <person name="Benny G.L."/>
            <person name="Smith M.E."/>
            <person name="James T.Y."/>
            <person name="Grigoriev I.V."/>
        </authorList>
    </citation>
    <scope>NUCLEOTIDE SEQUENCE [LARGE SCALE GENOMIC DNA]</scope>
    <source>
        <strain evidence="4">ATCC 52028</strain>
    </source>
</reference>
<protein>
    <submittedName>
        <fullName evidence="3">Uncharacterized protein</fullName>
    </submittedName>
</protein>
<evidence type="ECO:0000313" key="4">
    <source>
        <dbReference type="Proteomes" id="UP000268535"/>
    </source>
</evidence>
<feature type="compositionally biased region" description="Basic residues" evidence="1">
    <location>
        <begin position="45"/>
        <end position="60"/>
    </location>
</feature>
<feature type="compositionally biased region" description="Low complexity" evidence="1">
    <location>
        <begin position="61"/>
        <end position="71"/>
    </location>
</feature>